<organism evidence="1 2">
    <name type="scientific">Pontibacter ummariensis</name>
    <dbReference type="NCBI Taxonomy" id="1610492"/>
    <lineage>
        <taxon>Bacteria</taxon>
        <taxon>Pseudomonadati</taxon>
        <taxon>Bacteroidota</taxon>
        <taxon>Cytophagia</taxon>
        <taxon>Cytophagales</taxon>
        <taxon>Hymenobacteraceae</taxon>
        <taxon>Pontibacter</taxon>
    </lineage>
</organism>
<evidence type="ECO:0000313" key="2">
    <source>
        <dbReference type="Proteomes" id="UP000198432"/>
    </source>
</evidence>
<evidence type="ECO:0000313" key="1">
    <source>
        <dbReference type="EMBL" id="SNS34466.1"/>
    </source>
</evidence>
<gene>
    <name evidence="1" type="ORF">SAMN06296052_10569</name>
</gene>
<protein>
    <submittedName>
        <fullName evidence="1">Uncharacterized protein</fullName>
    </submittedName>
</protein>
<accession>A0A239DPM5</accession>
<dbReference type="Proteomes" id="UP000198432">
    <property type="component" value="Unassembled WGS sequence"/>
</dbReference>
<name>A0A239DPM5_9BACT</name>
<keyword evidence="2" id="KW-1185">Reference proteome</keyword>
<reference evidence="2" key="1">
    <citation type="submission" date="2017-06" db="EMBL/GenBank/DDBJ databases">
        <authorList>
            <person name="Varghese N."/>
            <person name="Submissions S."/>
        </authorList>
    </citation>
    <scope>NUCLEOTIDE SEQUENCE [LARGE SCALE GENOMIC DNA]</scope>
    <source>
        <strain evidence="2">NKM1</strain>
    </source>
</reference>
<proteinExistence type="predicted"/>
<dbReference type="EMBL" id="FZOQ01000005">
    <property type="protein sequence ID" value="SNS34466.1"/>
    <property type="molecule type" value="Genomic_DNA"/>
</dbReference>
<dbReference type="AlphaFoldDB" id="A0A239DPM5"/>
<sequence>MGNMMKWMLVGCLVALALTFGLPLLGIEGYGDWGT</sequence>